<dbReference type="SMART" id="SM00304">
    <property type="entry name" value="HAMP"/>
    <property type="match status" value="1"/>
</dbReference>
<evidence type="ECO:0000313" key="17">
    <source>
        <dbReference type="EMBL" id="ACA68035.1"/>
    </source>
</evidence>
<dbReference type="Gene3D" id="1.10.287.950">
    <property type="entry name" value="Methyl-accepting chemotaxis protein"/>
    <property type="match status" value="1"/>
</dbReference>
<dbReference type="EMBL" id="CP000950">
    <property type="protein sequence ID" value="ACA68035.1"/>
    <property type="molecule type" value="Genomic_DNA"/>
</dbReference>
<dbReference type="AlphaFoldDB" id="A0A0H3B0Y2"/>
<evidence type="ECO:0000256" key="8">
    <source>
        <dbReference type="ARBA" id="ARBA00023136"/>
    </source>
</evidence>
<dbReference type="InterPro" id="IPR004090">
    <property type="entry name" value="Chemotax_Me-accpt_rcpt"/>
</dbReference>
<dbReference type="RefSeq" id="WP_012303995.1">
    <property type="nucleotide sequence ID" value="NZ_CP009792.1"/>
</dbReference>
<dbReference type="InterPro" id="IPR003122">
    <property type="entry name" value="Tar_rcpt_lig-bd"/>
</dbReference>
<name>A0A0H3B0Y2_YERPY</name>
<dbReference type="KEGG" id="ypy:YPK_1742"/>
<dbReference type="PANTHER" id="PTHR43531:SF5">
    <property type="entry name" value="METHYL-ACCEPTING CHEMOTAXIS PROTEIN III"/>
    <property type="match status" value="1"/>
</dbReference>
<dbReference type="PRINTS" id="PR00260">
    <property type="entry name" value="CHEMTRNSDUCR"/>
</dbReference>
<dbReference type="GO" id="GO:0004888">
    <property type="term" value="F:transmembrane signaling receptor activity"/>
    <property type="evidence" value="ECO:0007669"/>
    <property type="project" value="InterPro"/>
</dbReference>
<dbReference type="GO" id="GO:0005886">
    <property type="term" value="C:plasma membrane"/>
    <property type="evidence" value="ECO:0007669"/>
    <property type="project" value="UniProtKB-SubCell"/>
</dbReference>
<keyword evidence="2" id="KW-1003">Cell membrane</keyword>
<dbReference type="SUPFAM" id="SSF58104">
    <property type="entry name" value="Methyl-accepting chemotaxis protein (MCP) signaling domain"/>
    <property type="match status" value="1"/>
</dbReference>
<dbReference type="FunFam" id="1.10.287.950:FF:000001">
    <property type="entry name" value="Methyl-accepting chemotaxis sensory transducer"/>
    <property type="match status" value="1"/>
</dbReference>
<keyword evidence="5" id="KW-0997">Cell inner membrane</keyword>
<evidence type="ECO:0000259" key="15">
    <source>
        <dbReference type="PROSITE" id="PS50111"/>
    </source>
</evidence>
<dbReference type="PROSITE" id="PS00538">
    <property type="entry name" value="CHEMOTAXIS_TRANSDUC_1"/>
    <property type="match status" value="1"/>
</dbReference>
<evidence type="ECO:0000256" key="10">
    <source>
        <dbReference type="ARBA" id="ARBA00029447"/>
    </source>
</evidence>
<organism evidence="17">
    <name type="scientific">Yersinia pseudotuberculosis serotype O:3 (strain YPIII)</name>
    <dbReference type="NCBI Taxonomy" id="502800"/>
    <lineage>
        <taxon>Bacteria</taxon>
        <taxon>Pseudomonadati</taxon>
        <taxon>Pseudomonadota</taxon>
        <taxon>Gammaproteobacteria</taxon>
        <taxon>Enterobacterales</taxon>
        <taxon>Yersiniaceae</taxon>
        <taxon>Yersinia</taxon>
    </lineage>
</organism>
<dbReference type="Pfam" id="PF00015">
    <property type="entry name" value="MCPsignal"/>
    <property type="match status" value="1"/>
</dbReference>
<keyword evidence="9 11" id="KW-0807">Transducer</keyword>
<evidence type="ECO:0000256" key="14">
    <source>
        <dbReference type="SAM" id="Phobius"/>
    </source>
</evidence>
<dbReference type="InterPro" id="IPR003660">
    <property type="entry name" value="HAMP_dom"/>
</dbReference>
<evidence type="ECO:0000256" key="3">
    <source>
        <dbReference type="ARBA" id="ARBA00022481"/>
    </source>
</evidence>
<dbReference type="GO" id="GO:0007165">
    <property type="term" value="P:signal transduction"/>
    <property type="evidence" value="ECO:0007669"/>
    <property type="project" value="UniProtKB-KW"/>
</dbReference>
<protein>
    <submittedName>
        <fullName evidence="17">Methyl-accepting chemotaxis sensory transducer</fullName>
    </submittedName>
</protein>
<reference evidence="17" key="1">
    <citation type="submission" date="2008-02" db="EMBL/GenBank/DDBJ databases">
        <title>Complete sequence of Yersinia pseudotuberculosis YPIII.</title>
        <authorList>
            <consortium name="US DOE Joint Genome Institute"/>
            <person name="Challacombe J.F."/>
            <person name="Bruce D."/>
            <person name="Detter J.C."/>
            <person name="Green L."/>
            <person name="Land M."/>
            <person name="Munk C."/>
            <person name="Lindler L.E."/>
            <person name="Nikolich M.P."/>
            <person name="Brettin T."/>
        </authorList>
    </citation>
    <scope>NUCLEOTIDE SEQUENCE</scope>
    <source>
        <strain evidence="17">YPIII</strain>
    </source>
</reference>
<dbReference type="PANTHER" id="PTHR43531">
    <property type="entry name" value="PROTEIN ICFG"/>
    <property type="match status" value="1"/>
</dbReference>
<evidence type="ECO:0000256" key="12">
    <source>
        <dbReference type="SAM" id="Coils"/>
    </source>
</evidence>
<dbReference type="Pfam" id="PF00672">
    <property type="entry name" value="HAMP"/>
    <property type="match status" value="1"/>
</dbReference>
<evidence type="ECO:0000256" key="9">
    <source>
        <dbReference type="ARBA" id="ARBA00023224"/>
    </source>
</evidence>
<dbReference type="SMART" id="SM00283">
    <property type="entry name" value="MA"/>
    <property type="match status" value="1"/>
</dbReference>
<evidence type="ECO:0000256" key="13">
    <source>
        <dbReference type="SAM" id="MobiDB-lite"/>
    </source>
</evidence>
<dbReference type="Gene3D" id="1.20.120.30">
    <property type="entry name" value="Aspartate receptor, ligand-binding domain"/>
    <property type="match status" value="1"/>
</dbReference>
<evidence type="ECO:0000256" key="7">
    <source>
        <dbReference type="ARBA" id="ARBA00022989"/>
    </source>
</evidence>
<dbReference type="CDD" id="cd06225">
    <property type="entry name" value="HAMP"/>
    <property type="match status" value="1"/>
</dbReference>
<evidence type="ECO:0000256" key="1">
    <source>
        <dbReference type="ARBA" id="ARBA00004429"/>
    </source>
</evidence>
<dbReference type="InterPro" id="IPR004091">
    <property type="entry name" value="Chemotax_Me-accpt_rcpt_Me-site"/>
</dbReference>
<evidence type="ECO:0000256" key="6">
    <source>
        <dbReference type="ARBA" id="ARBA00022692"/>
    </source>
</evidence>
<keyword evidence="8 14" id="KW-0472">Membrane</keyword>
<comment type="subcellular location">
    <subcellularLocation>
        <location evidence="1">Cell inner membrane</location>
        <topology evidence="1">Multi-pass membrane protein</topology>
    </subcellularLocation>
</comment>
<dbReference type="InterPro" id="IPR051310">
    <property type="entry name" value="MCP_chemotaxis"/>
</dbReference>
<keyword evidence="6 14" id="KW-0812">Transmembrane</keyword>
<keyword evidence="3" id="KW-0488">Methylation</keyword>
<dbReference type="InterPro" id="IPR035440">
    <property type="entry name" value="4HB_MCP_dom_sf"/>
</dbReference>
<evidence type="ECO:0000256" key="2">
    <source>
        <dbReference type="ARBA" id="ARBA00022475"/>
    </source>
</evidence>
<evidence type="ECO:0000256" key="5">
    <source>
        <dbReference type="ARBA" id="ARBA00022519"/>
    </source>
</evidence>
<keyword evidence="4" id="KW-0145">Chemotaxis</keyword>
<accession>A0A0H3B0Y2</accession>
<evidence type="ECO:0000259" key="16">
    <source>
        <dbReference type="PROSITE" id="PS50885"/>
    </source>
</evidence>
<feature type="coiled-coil region" evidence="12">
    <location>
        <begin position="497"/>
        <end position="535"/>
    </location>
</feature>
<dbReference type="SMART" id="SM00319">
    <property type="entry name" value="TarH"/>
    <property type="match status" value="1"/>
</dbReference>
<dbReference type="PROSITE" id="PS50885">
    <property type="entry name" value="HAMP"/>
    <property type="match status" value="1"/>
</dbReference>
<feature type="transmembrane region" description="Helical" evidence="14">
    <location>
        <begin position="215"/>
        <end position="238"/>
    </location>
</feature>
<evidence type="ECO:0000256" key="11">
    <source>
        <dbReference type="PROSITE-ProRule" id="PRU00284"/>
    </source>
</evidence>
<dbReference type="SUPFAM" id="SSF47170">
    <property type="entry name" value="Aspartate receptor, ligand-binding domain"/>
    <property type="match status" value="1"/>
</dbReference>
<dbReference type="PROSITE" id="PS50111">
    <property type="entry name" value="CHEMOTAXIS_TRANSDUC_2"/>
    <property type="match status" value="1"/>
</dbReference>
<dbReference type="Pfam" id="PF02203">
    <property type="entry name" value="TarH"/>
    <property type="match status" value="1"/>
</dbReference>
<feature type="domain" description="Methyl-accepting transducer" evidence="15">
    <location>
        <begin position="297"/>
        <end position="526"/>
    </location>
</feature>
<evidence type="ECO:0000256" key="4">
    <source>
        <dbReference type="ARBA" id="ARBA00022500"/>
    </source>
</evidence>
<gene>
    <name evidence="17" type="ordered locus">YPK_1742</name>
</gene>
<keyword evidence="7 14" id="KW-1133">Transmembrane helix</keyword>
<dbReference type="GO" id="GO:0006935">
    <property type="term" value="P:chemotaxis"/>
    <property type="evidence" value="ECO:0007669"/>
    <property type="project" value="UniProtKB-KW"/>
</dbReference>
<dbReference type="CDD" id="cd11386">
    <property type="entry name" value="MCP_signal"/>
    <property type="match status" value="1"/>
</dbReference>
<feature type="region of interest" description="Disordered" evidence="13">
    <location>
        <begin position="550"/>
        <end position="579"/>
    </location>
</feature>
<comment type="similarity">
    <text evidence="10">Belongs to the methyl-accepting chemotaxis (MCP) protein family.</text>
</comment>
<dbReference type="InterPro" id="IPR004089">
    <property type="entry name" value="MCPsignal_dom"/>
</dbReference>
<feature type="transmembrane region" description="Helical" evidence="14">
    <location>
        <begin position="32"/>
        <end position="58"/>
    </location>
</feature>
<keyword evidence="12" id="KW-0175">Coiled coil</keyword>
<feature type="domain" description="HAMP" evidence="16">
    <location>
        <begin position="240"/>
        <end position="292"/>
    </location>
</feature>
<sequence precursor="true">MKRGSAHKPLDMKIAPEPNKDTKVSFINNMRLVTLFIVILAGILLLFAAAIGTSGYFLKQSNQSLAQATQEIDIRQGLSNSSNHLRTARLILIQAASSARIGDATGYQQGLKNAEGRIAQSQQMFDLYYNRPTKSETDMALDVPLKKAYEQYRDDGMKPMLAATKEGHFEEVISLDAEKISLLDDGYNEPLLKAVKYRTEQANQINQSAHQEARLGYILMAGAFVLVILLTIIAFLVISKVIINPINWLVTRIQRIAQGDLTQSPVSFGRNEIGVLGSNIQQMQDALAITVEAVRSSAESIYQGSSEIALGNTDLSARTEQQAASLEQTAASMEQLTATVKQNAENAHHASQLAANASGKAAQGGDIVSDVVSTMDKISLSSMKIAEITNVINSIAFQTNILALNAAVEAARAGEQGRGFAVVASEVRHLAQRSADAAKEIESLIEASVDLIGDGSILVSNAGKTMNEIVTAVTHVTDIMGEIASASDEQSRGISQVAQAVSEMDNVTQQNASLVQEASAAAASLEQQAEILTQAVAVFQLAGHSSIKEFKSPVSPPTGQNGSGINKKPTDGSLNWETF</sequence>
<proteinExistence type="inferred from homology"/>